<reference evidence="2 3" key="1">
    <citation type="submission" date="2018-10" db="EMBL/GenBank/DDBJ databases">
        <title>Genomic Encyclopedia of Archaeal and Bacterial Type Strains, Phase II (KMG-II): from individual species to whole genera.</title>
        <authorList>
            <person name="Goeker M."/>
        </authorList>
    </citation>
    <scope>NUCLEOTIDE SEQUENCE [LARGE SCALE GENOMIC DNA]</scope>
    <source>
        <strain evidence="2 3">DSM 25217</strain>
    </source>
</reference>
<dbReference type="Proteomes" id="UP000271227">
    <property type="component" value="Unassembled WGS sequence"/>
</dbReference>
<feature type="region of interest" description="Disordered" evidence="1">
    <location>
        <begin position="102"/>
        <end position="163"/>
    </location>
</feature>
<organism evidence="2 3">
    <name type="scientific">Eilatimonas milleporae</name>
    <dbReference type="NCBI Taxonomy" id="911205"/>
    <lineage>
        <taxon>Bacteria</taxon>
        <taxon>Pseudomonadati</taxon>
        <taxon>Pseudomonadota</taxon>
        <taxon>Alphaproteobacteria</taxon>
        <taxon>Kordiimonadales</taxon>
        <taxon>Kordiimonadaceae</taxon>
        <taxon>Eilatimonas</taxon>
    </lineage>
</organism>
<dbReference type="AlphaFoldDB" id="A0A3M0CNH4"/>
<evidence type="ECO:0000313" key="2">
    <source>
        <dbReference type="EMBL" id="RMB08439.1"/>
    </source>
</evidence>
<evidence type="ECO:0000256" key="1">
    <source>
        <dbReference type="SAM" id="MobiDB-lite"/>
    </source>
</evidence>
<sequence length="163" mass="16950">MTAARPCDTAVTFRPSAPVDAPAIHAVWVRAVRATHHFLSDTDFDDISAMVRDDYAPHADFLVAERAGVIVGFMGMTGRTIDSLFLDPDMFGPICSVRGSAAPLSPARHRPAPRSPSMSTNGTPAPAPFTNGSALPSSPAPIPTTGAGPIRSCISVGTHKASS</sequence>
<name>A0A3M0CNH4_9PROT</name>
<gene>
    <name evidence="2" type="ORF">BXY39_1072</name>
</gene>
<dbReference type="InterPro" id="IPR016181">
    <property type="entry name" value="Acyl_CoA_acyltransferase"/>
</dbReference>
<evidence type="ECO:0000313" key="3">
    <source>
        <dbReference type="Proteomes" id="UP000271227"/>
    </source>
</evidence>
<dbReference type="FunCoup" id="A0A3M0CNH4">
    <property type="interactions" value="35"/>
</dbReference>
<protein>
    <recommendedName>
        <fullName evidence="4">Acetyltransferase</fullName>
    </recommendedName>
</protein>
<dbReference type="InParanoid" id="A0A3M0CNH4"/>
<evidence type="ECO:0008006" key="4">
    <source>
        <dbReference type="Google" id="ProtNLM"/>
    </source>
</evidence>
<dbReference type="SUPFAM" id="SSF55729">
    <property type="entry name" value="Acyl-CoA N-acyltransferases (Nat)"/>
    <property type="match status" value="1"/>
</dbReference>
<comment type="caution">
    <text evidence="2">The sequence shown here is derived from an EMBL/GenBank/DDBJ whole genome shotgun (WGS) entry which is preliminary data.</text>
</comment>
<accession>A0A3M0CNH4</accession>
<dbReference type="Gene3D" id="3.40.630.30">
    <property type="match status" value="1"/>
</dbReference>
<dbReference type="EMBL" id="REFR01000010">
    <property type="protein sequence ID" value="RMB08439.1"/>
    <property type="molecule type" value="Genomic_DNA"/>
</dbReference>
<keyword evidence="3" id="KW-1185">Reference proteome</keyword>
<proteinExistence type="predicted"/>